<protein>
    <submittedName>
        <fullName evidence="2">Uncharacterized protein</fullName>
    </submittedName>
</protein>
<feature type="transmembrane region" description="Helical" evidence="1">
    <location>
        <begin position="63"/>
        <end position="82"/>
    </location>
</feature>
<reference evidence="2 3" key="1">
    <citation type="submission" date="2024-01" db="EMBL/GenBank/DDBJ databases">
        <title>A draft genome for the cacao thread blight pathogen Marasmiellus scandens.</title>
        <authorList>
            <person name="Baruah I.K."/>
            <person name="Leung J."/>
            <person name="Bukari Y."/>
            <person name="Amoako-Attah I."/>
            <person name="Meinhardt L.W."/>
            <person name="Bailey B.A."/>
            <person name="Cohen S.P."/>
        </authorList>
    </citation>
    <scope>NUCLEOTIDE SEQUENCE [LARGE SCALE GENOMIC DNA]</scope>
    <source>
        <strain evidence="2 3">GH-19</strain>
    </source>
</reference>
<evidence type="ECO:0000256" key="1">
    <source>
        <dbReference type="SAM" id="Phobius"/>
    </source>
</evidence>
<dbReference type="Proteomes" id="UP001498398">
    <property type="component" value="Unassembled WGS sequence"/>
</dbReference>
<accession>A0ABR1J8V7</accession>
<organism evidence="2 3">
    <name type="scientific">Marasmiellus scandens</name>
    <dbReference type="NCBI Taxonomy" id="2682957"/>
    <lineage>
        <taxon>Eukaryota</taxon>
        <taxon>Fungi</taxon>
        <taxon>Dikarya</taxon>
        <taxon>Basidiomycota</taxon>
        <taxon>Agaricomycotina</taxon>
        <taxon>Agaricomycetes</taxon>
        <taxon>Agaricomycetidae</taxon>
        <taxon>Agaricales</taxon>
        <taxon>Marasmiineae</taxon>
        <taxon>Omphalotaceae</taxon>
        <taxon>Marasmiellus</taxon>
    </lineage>
</organism>
<evidence type="ECO:0000313" key="2">
    <source>
        <dbReference type="EMBL" id="KAK7454449.1"/>
    </source>
</evidence>
<proteinExistence type="predicted"/>
<keyword evidence="1" id="KW-0812">Transmembrane</keyword>
<evidence type="ECO:0000313" key="3">
    <source>
        <dbReference type="Proteomes" id="UP001498398"/>
    </source>
</evidence>
<name>A0ABR1J8V7_9AGAR</name>
<sequence length="161" mass="18750">MDCFQRLFLLICTLFDHTSLVSSFTFVVESFDLFVLPFLLQSRSLLQYPFLVHPFSSHPGPSVITGLIFAAFFVPYFQYTLLIRFLQLTYIFTPSLSPFTFSPFCAYQNLFRSPDHMCSSFSKTPFFHSNHSTNQPSIPTISYIRRSTYPYLHIYPMLFGV</sequence>
<dbReference type="EMBL" id="JBANRG010000024">
    <property type="protein sequence ID" value="KAK7454449.1"/>
    <property type="molecule type" value="Genomic_DNA"/>
</dbReference>
<comment type="caution">
    <text evidence="2">The sequence shown here is derived from an EMBL/GenBank/DDBJ whole genome shotgun (WGS) entry which is preliminary data.</text>
</comment>
<gene>
    <name evidence="2" type="ORF">VKT23_011205</name>
</gene>
<keyword evidence="1" id="KW-1133">Transmembrane helix</keyword>
<keyword evidence="3" id="KW-1185">Reference proteome</keyword>
<keyword evidence="1" id="KW-0472">Membrane</keyword>